<dbReference type="Proteomes" id="UP000535937">
    <property type="component" value="Unassembled WGS sequence"/>
</dbReference>
<accession>A0A7W4WGA6</accession>
<name>A0A7W4WGA6_9GAMM</name>
<feature type="non-terminal residue" evidence="2">
    <location>
        <position position="1"/>
    </location>
</feature>
<keyword evidence="3" id="KW-1185">Reference proteome</keyword>
<protein>
    <submittedName>
        <fullName evidence="2">Uncharacterized protein</fullName>
    </submittedName>
</protein>
<organism evidence="2 3">
    <name type="scientific">Microbulbifer rhizosphaerae</name>
    <dbReference type="NCBI Taxonomy" id="1562603"/>
    <lineage>
        <taxon>Bacteria</taxon>
        <taxon>Pseudomonadati</taxon>
        <taxon>Pseudomonadota</taxon>
        <taxon>Gammaproteobacteria</taxon>
        <taxon>Cellvibrionales</taxon>
        <taxon>Microbulbiferaceae</taxon>
        <taxon>Microbulbifer</taxon>
    </lineage>
</organism>
<dbReference type="RefSeq" id="WP_183464121.1">
    <property type="nucleotide sequence ID" value="NZ_JACHWZ010000062.1"/>
</dbReference>
<reference evidence="2 3" key="1">
    <citation type="submission" date="2020-08" db="EMBL/GenBank/DDBJ databases">
        <title>Genomic Encyclopedia of Type Strains, Phase III (KMG-III): the genomes of soil and plant-associated and newly described type strains.</title>
        <authorList>
            <person name="Whitman W."/>
        </authorList>
    </citation>
    <scope>NUCLEOTIDE SEQUENCE [LARGE SCALE GENOMIC DNA]</scope>
    <source>
        <strain evidence="2 3">CECT 8799</strain>
    </source>
</reference>
<feature type="non-terminal residue" evidence="2">
    <location>
        <position position="744"/>
    </location>
</feature>
<evidence type="ECO:0000313" key="3">
    <source>
        <dbReference type="Proteomes" id="UP000535937"/>
    </source>
</evidence>
<comment type="caution">
    <text evidence="2">The sequence shown here is derived from an EMBL/GenBank/DDBJ whole genome shotgun (WGS) entry which is preliminary data.</text>
</comment>
<gene>
    <name evidence="2" type="ORF">FHS09_004590</name>
</gene>
<evidence type="ECO:0000313" key="2">
    <source>
        <dbReference type="EMBL" id="MBB3063714.1"/>
    </source>
</evidence>
<proteinExistence type="predicted"/>
<feature type="region of interest" description="Disordered" evidence="1">
    <location>
        <begin position="85"/>
        <end position="114"/>
    </location>
</feature>
<sequence>RLYLYDQNGNATLEISAINNNSLDTILTAQQAVNEITQSETQWKYSLYDQEDQLVSVVEPPLDTPTDNPDLSLNWDVGDNGEAVQNEISSSSSTGGVPSAGSRNKTTNSTSNSTVWVDLNNGNMPTDPDTAVTNKLSLPAQRSQTTVRDNNINYVDEEGEGYASNPGGATAVDGAKSWVDNTDELFHLNAGDPRLNFEDLGLSAQQQTELAGLLGSTSYQLDGSSQGSHKGYIERDTQHYYTSREVTLDSGRSITVFTNRIEVEEQVHIFVPLSHGGTENGWREVVITTNSYNYDVTSDFLQADDAEADSTLEGAQSNPLDVMPSLDWEVDNNTLTLNSDDVASVFGNTAKVKVLAKNASGQVVMNNTEYGWSDGMNIALNSNAASVSLTFIDPDGLVLHAVDLYSSAATSQSGTVGLPGEGVGLEHLPEVNKFWLSAGYRSSKQGSATSTSFEYHDSVKVKETTYQSQGTKSVSYPGQVEAYGDVKVTYTTVRAKPVGAEPMGDGTKIYEFRGEVQYTVSGLRDATGAKIRISMGTSSGSVTVTGNGTFTATAGWYTYRSSSTPPTPSVTVSMTTNGQTWGTYSGSGGVTKTSPERIKVHALPPGTESIRFKADGVTKNVDVPTGQSWVYVDTSAMNNGATNLAFELWAYSGNSQSGTVLNHAKGNFNNASGGTVSNITNAVTKIAKTNTYTRNASSNGDSYSSVFYSQVGLYNREAIRNIALQLSGDANDETLIAHHATYNA</sequence>
<dbReference type="EMBL" id="JACHWZ010000062">
    <property type="protein sequence ID" value="MBB3063714.1"/>
    <property type="molecule type" value="Genomic_DNA"/>
</dbReference>
<evidence type="ECO:0000256" key="1">
    <source>
        <dbReference type="SAM" id="MobiDB-lite"/>
    </source>
</evidence>
<feature type="compositionally biased region" description="Low complexity" evidence="1">
    <location>
        <begin position="89"/>
        <end position="114"/>
    </location>
</feature>
<dbReference type="AlphaFoldDB" id="A0A7W4WGA6"/>